<name>A0A286UE58_9AGAM</name>
<evidence type="ECO:0000256" key="6">
    <source>
        <dbReference type="SAM" id="Phobius"/>
    </source>
</evidence>
<dbReference type="Pfam" id="PF03151">
    <property type="entry name" value="TPT"/>
    <property type="match status" value="1"/>
</dbReference>
<comment type="subcellular location">
    <subcellularLocation>
        <location evidence="1">Membrane</location>
        <topology evidence="1">Multi-pass membrane protein</topology>
    </subcellularLocation>
</comment>
<keyword evidence="3 6" id="KW-1133">Transmembrane helix</keyword>
<organism evidence="8 9">
    <name type="scientific">Pyrrhoderma noxium</name>
    <dbReference type="NCBI Taxonomy" id="2282107"/>
    <lineage>
        <taxon>Eukaryota</taxon>
        <taxon>Fungi</taxon>
        <taxon>Dikarya</taxon>
        <taxon>Basidiomycota</taxon>
        <taxon>Agaricomycotina</taxon>
        <taxon>Agaricomycetes</taxon>
        <taxon>Hymenochaetales</taxon>
        <taxon>Hymenochaetaceae</taxon>
        <taxon>Pyrrhoderma</taxon>
    </lineage>
</organism>
<keyword evidence="4 6" id="KW-0472">Membrane</keyword>
<evidence type="ECO:0000256" key="4">
    <source>
        <dbReference type="ARBA" id="ARBA00023136"/>
    </source>
</evidence>
<dbReference type="PANTHER" id="PTHR11132">
    <property type="entry name" value="SOLUTE CARRIER FAMILY 35"/>
    <property type="match status" value="1"/>
</dbReference>
<accession>A0A286UE58</accession>
<feature type="transmembrane region" description="Helical" evidence="6">
    <location>
        <begin position="32"/>
        <end position="57"/>
    </location>
</feature>
<keyword evidence="9" id="KW-1185">Reference proteome</keyword>
<feature type="transmembrane region" description="Helical" evidence="6">
    <location>
        <begin position="219"/>
        <end position="239"/>
    </location>
</feature>
<feature type="region of interest" description="Disordered" evidence="5">
    <location>
        <begin position="301"/>
        <end position="324"/>
    </location>
</feature>
<dbReference type="AlphaFoldDB" id="A0A286UE58"/>
<gene>
    <name evidence="8" type="ORF">PNOK_0634300</name>
</gene>
<proteinExistence type="predicted"/>
<reference evidence="8 9" key="1">
    <citation type="journal article" date="2017" name="Mol. Ecol.">
        <title>Comparative and population genomic landscape of Phellinus noxius: A hypervariable fungus causing root rot in trees.</title>
        <authorList>
            <person name="Chung C.L."/>
            <person name="Lee T.J."/>
            <person name="Akiba M."/>
            <person name="Lee H.H."/>
            <person name="Kuo T.H."/>
            <person name="Liu D."/>
            <person name="Ke H.M."/>
            <person name="Yokoi T."/>
            <person name="Roa M.B."/>
            <person name="Lu M.J."/>
            <person name="Chang Y.Y."/>
            <person name="Ann P.J."/>
            <person name="Tsai J.N."/>
            <person name="Chen C.Y."/>
            <person name="Tzean S.S."/>
            <person name="Ota Y."/>
            <person name="Hattori T."/>
            <person name="Sahashi N."/>
            <person name="Liou R.F."/>
            <person name="Kikuchi T."/>
            <person name="Tsai I.J."/>
        </authorList>
    </citation>
    <scope>NUCLEOTIDE SEQUENCE [LARGE SCALE GENOMIC DNA]</scope>
    <source>
        <strain evidence="8 9">FFPRI411160</strain>
    </source>
</reference>
<feature type="transmembrane region" description="Helical" evidence="6">
    <location>
        <begin position="93"/>
        <end position="114"/>
    </location>
</feature>
<evidence type="ECO:0000313" key="8">
    <source>
        <dbReference type="EMBL" id="PAV17857.1"/>
    </source>
</evidence>
<evidence type="ECO:0000256" key="5">
    <source>
        <dbReference type="SAM" id="MobiDB-lite"/>
    </source>
</evidence>
<feature type="transmembrane region" description="Helical" evidence="6">
    <location>
        <begin position="177"/>
        <end position="199"/>
    </location>
</feature>
<evidence type="ECO:0000259" key="7">
    <source>
        <dbReference type="Pfam" id="PF03151"/>
    </source>
</evidence>
<dbReference type="InterPro" id="IPR004853">
    <property type="entry name" value="Sugar_P_trans_dom"/>
</dbReference>
<dbReference type="FunCoup" id="A0A286UE58">
    <property type="interactions" value="86"/>
</dbReference>
<protein>
    <submittedName>
        <fullName evidence="8">GDP-fucose transporter</fullName>
    </submittedName>
</protein>
<evidence type="ECO:0000256" key="3">
    <source>
        <dbReference type="ARBA" id="ARBA00022989"/>
    </source>
</evidence>
<feature type="transmembrane region" description="Helical" evidence="6">
    <location>
        <begin position="145"/>
        <end position="165"/>
    </location>
</feature>
<dbReference type="EMBL" id="NBII01000006">
    <property type="protein sequence ID" value="PAV17857.1"/>
    <property type="molecule type" value="Genomic_DNA"/>
</dbReference>
<comment type="caution">
    <text evidence="8">The sequence shown here is derived from an EMBL/GenBank/DDBJ whole genome shotgun (WGS) entry which is preliminary data.</text>
</comment>
<dbReference type="OrthoDB" id="5547497at2759"/>
<dbReference type="InterPro" id="IPR037185">
    <property type="entry name" value="EmrE-like"/>
</dbReference>
<sequence length="324" mass="34984">MLVFGTVSFYMVAALAMVMANKWVLNTTTTPLFFLLTQLVIAVVLFALCHAFGLLRVPFRLDWPLCKGLAPTVILNVIGLSFSNFTLKYVDASFYQVARGMVLPFTVLTSYVFLSARPSVSIFFACAIVTLGFFVGVFLDGVNVSMKGVFFGVVSSATTALHAVVIKKAIKLLGDSALDLCWYTNLLSSVILSGVVVLAGEVPGVVELFSGSSETLTTFMWGSLITGAFGFLMGIASLLSIKVTSPITHMVSSAVRGVAASFLGVWLFHDIITFGRGASIAIILGGSIYYTWVKHVESQKPPTEKAEYERVPLDELEAGREKPE</sequence>
<evidence type="ECO:0000313" key="9">
    <source>
        <dbReference type="Proteomes" id="UP000217199"/>
    </source>
</evidence>
<dbReference type="SUPFAM" id="SSF103481">
    <property type="entry name" value="Multidrug resistance efflux transporter EmrE"/>
    <property type="match status" value="1"/>
</dbReference>
<dbReference type="GO" id="GO:0016020">
    <property type="term" value="C:membrane"/>
    <property type="evidence" value="ECO:0007669"/>
    <property type="project" value="UniProtKB-SubCell"/>
</dbReference>
<dbReference type="Proteomes" id="UP000217199">
    <property type="component" value="Unassembled WGS sequence"/>
</dbReference>
<evidence type="ECO:0000256" key="1">
    <source>
        <dbReference type="ARBA" id="ARBA00004141"/>
    </source>
</evidence>
<keyword evidence="2 6" id="KW-0812">Transmembrane</keyword>
<dbReference type="STRING" id="2282107.A0A286UE58"/>
<feature type="domain" description="Sugar phosphate transporter" evidence="7">
    <location>
        <begin position="10"/>
        <end position="290"/>
    </location>
</feature>
<dbReference type="InParanoid" id="A0A286UE58"/>
<evidence type="ECO:0000256" key="2">
    <source>
        <dbReference type="ARBA" id="ARBA00022692"/>
    </source>
</evidence>
<dbReference type="InterPro" id="IPR050186">
    <property type="entry name" value="TPT_transporter"/>
</dbReference>
<feature type="transmembrane region" description="Helical" evidence="6">
    <location>
        <begin position="121"/>
        <end position="139"/>
    </location>
</feature>